<gene>
    <name evidence="1" type="ORF">WN51_07045</name>
</gene>
<keyword evidence="2" id="KW-1185">Reference proteome</keyword>
<dbReference type="EMBL" id="KQ435936">
    <property type="protein sequence ID" value="KOX68307.1"/>
    <property type="molecule type" value="Genomic_DNA"/>
</dbReference>
<dbReference type="Proteomes" id="UP000053105">
    <property type="component" value="Unassembled WGS sequence"/>
</dbReference>
<protein>
    <submittedName>
        <fullName evidence="1">Uncharacterized protein</fullName>
    </submittedName>
</protein>
<proteinExistence type="predicted"/>
<accession>A0A0M8ZPJ7</accession>
<name>A0A0M8ZPJ7_9HYME</name>
<dbReference type="AlphaFoldDB" id="A0A0M8ZPJ7"/>
<sequence length="172" mass="20270">MLEKVPMLQKARRFYDSQDILRQELTVEFTRFAISSDSPVIPIADVSDVRIKVYDITCIKFKRINTTKVSKDKEEREKQFSFIVGKQRRGGHCVKLPMLRNKRRTDGKVENRTRSNRERQNMKINIAPIQYKILPAIEDFFHLLNVTASTLLLLHNSTIFKRDIRSLYVKDL</sequence>
<organism evidence="1 2">
    <name type="scientific">Melipona quadrifasciata</name>
    <dbReference type="NCBI Taxonomy" id="166423"/>
    <lineage>
        <taxon>Eukaryota</taxon>
        <taxon>Metazoa</taxon>
        <taxon>Ecdysozoa</taxon>
        <taxon>Arthropoda</taxon>
        <taxon>Hexapoda</taxon>
        <taxon>Insecta</taxon>
        <taxon>Pterygota</taxon>
        <taxon>Neoptera</taxon>
        <taxon>Endopterygota</taxon>
        <taxon>Hymenoptera</taxon>
        <taxon>Apocrita</taxon>
        <taxon>Aculeata</taxon>
        <taxon>Apoidea</taxon>
        <taxon>Anthophila</taxon>
        <taxon>Apidae</taxon>
        <taxon>Melipona</taxon>
    </lineage>
</organism>
<evidence type="ECO:0000313" key="1">
    <source>
        <dbReference type="EMBL" id="KOX68307.1"/>
    </source>
</evidence>
<evidence type="ECO:0000313" key="2">
    <source>
        <dbReference type="Proteomes" id="UP000053105"/>
    </source>
</evidence>
<reference evidence="1 2" key="1">
    <citation type="submission" date="2015-07" db="EMBL/GenBank/DDBJ databases">
        <title>The genome of Melipona quadrifasciata.</title>
        <authorList>
            <person name="Pan H."/>
            <person name="Kapheim K."/>
        </authorList>
    </citation>
    <scope>NUCLEOTIDE SEQUENCE [LARGE SCALE GENOMIC DNA]</scope>
    <source>
        <strain evidence="1">0111107301</strain>
        <tissue evidence="1">Whole body</tissue>
    </source>
</reference>